<evidence type="ECO:0000313" key="2">
    <source>
        <dbReference type="Proteomes" id="UP001057402"/>
    </source>
</evidence>
<reference evidence="2" key="1">
    <citation type="journal article" date="2023" name="Front. Plant Sci.">
        <title>Chromosomal-level genome assembly of Melastoma candidum provides insights into trichome evolution.</title>
        <authorList>
            <person name="Zhong Y."/>
            <person name="Wu W."/>
            <person name="Sun C."/>
            <person name="Zou P."/>
            <person name="Liu Y."/>
            <person name="Dai S."/>
            <person name="Zhou R."/>
        </authorList>
    </citation>
    <scope>NUCLEOTIDE SEQUENCE [LARGE SCALE GENOMIC DNA]</scope>
</reference>
<evidence type="ECO:0000313" key="1">
    <source>
        <dbReference type="EMBL" id="KAI4374265.1"/>
    </source>
</evidence>
<sequence length="406" mass="43933">MAAVSFQGKGSMQKRVSALRNLRRLLSRTEYPPVEVAVKAGAISLLVQFLAFGSPDEQLLEASWCLTNIAAGNVEDPKALLPALPMLIAHVGEKSSLPVAEQCAWALGNVADKGSTVRTAAWALSNLIKGPDDRAATELIKIDGVLDGILRHLKKSDEELATEVAWVVVYLSALSNVATNLLLKSDAIKLLVERLASSNNLQFLIPVLRSLGNLVAVDSHSRLVPGNEITDGVVIVLVKCLKSEHRVLKKEAAWALSNIAAGPVEHKKMIISSEALPCLLRLLGLAPFDIRKEVAYVLGNLCVGPTGDDGRPCLIQEHLVLLARSGCLSGFIDLVRSADVEAARLGLQFIELVLRGMPNGEGPKLVEQEDGIDAMERFQFHENDDLRNMANGLIDKYFGEDYGLDE</sequence>
<organism evidence="1 2">
    <name type="scientific">Melastoma candidum</name>
    <dbReference type="NCBI Taxonomy" id="119954"/>
    <lineage>
        <taxon>Eukaryota</taxon>
        <taxon>Viridiplantae</taxon>
        <taxon>Streptophyta</taxon>
        <taxon>Embryophyta</taxon>
        <taxon>Tracheophyta</taxon>
        <taxon>Spermatophyta</taxon>
        <taxon>Magnoliopsida</taxon>
        <taxon>eudicotyledons</taxon>
        <taxon>Gunneridae</taxon>
        <taxon>Pentapetalae</taxon>
        <taxon>rosids</taxon>
        <taxon>malvids</taxon>
        <taxon>Myrtales</taxon>
        <taxon>Melastomataceae</taxon>
        <taxon>Melastomatoideae</taxon>
        <taxon>Melastomateae</taxon>
        <taxon>Melastoma</taxon>
    </lineage>
</organism>
<dbReference type="EMBL" id="CM042883">
    <property type="protein sequence ID" value="KAI4374265.1"/>
    <property type="molecule type" value="Genomic_DNA"/>
</dbReference>
<comment type="caution">
    <text evidence="1">The sequence shown here is derived from an EMBL/GenBank/DDBJ whole genome shotgun (WGS) entry which is preliminary data.</text>
</comment>
<proteinExistence type="predicted"/>
<accession>A0ACB9R5T5</accession>
<gene>
    <name evidence="1" type="ORF">MLD38_012277</name>
</gene>
<name>A0ACB9R5T5_9MYRT</name>
<dbReference type="Proteomes" id="UP001057402">
    <property type="component" value="Chromosome 4"/>
</dbReference>
<keyword evidence="2" id="KW-1185">Reference proteome</keyword>
<protein>
    <submittedName>
        <fullName evidence="1">Uncharacterized protein</fullName>
    </submittedName>
</protein>